<evidence type="ECO:0000259" key="1">
    <source>
        <dbReference type="PROSITE" id="PS50943"/>
    </source>
</evidence>
<dbReference type="SUPFAM" id="SSF47413">
    <property type="entry name" value="lambda repressor-like DNA-binding domains"/>
    <property type="match status" value="1"/>
</dbReference>
<dbReference type="AlphaFoldDB" id="A0AAN5VPC4"/>
<dbReference type="Pfam" id="PF01381">
    <property type="entry name" value="HTH_3"/>
    <property type="match status" value="1"/>
</dbReference>
<feature type="domain" description="HTH cro/C1-type" evidence="1">
    <location>
        <begin position="5"/>
        <end position="59"/>
    </location>
</feature>
<dbReference type="GO" id="GO:0003677">
    <property type="term" value="F:DNA binding"/>
    <property type="evidence" value="ECO:0007669"/>
    <property type="project" value="InterPro"/>
</dbReference>
<accession>A0AAN5VPC4</accession>
<dbReference type="Gene3D" id="1.10.260.40">
    <property type="entry name" value="lambda repressor-like DNA-binding domains"/>
    <property type="match status" value="1"/>
</dbReference>
<evidence type="ECO:0000313" key="3">
    <source>
        <dbReference type="Proteomes" id="UP000878956"/>
    </source>
</evidence>
<dbReference type="Proteomes" id="UP000878956">
    <property type="component" value="Unassembled WGS sequence"/>
</dbReference>
<dbReference type="InterPro" id="IPR001387">
    <property type="entry name" value="Cro/C1-type_HTH"/>
</dbReference>
<sequence>MKENIKTLREHLGLSQKAFADRLMLTPPTISRIEKGDRKINDRLIVQICNEFNVNEEWLRNGKGEMLKGSDDFELASMMGKMFSGDDNFLKNVFLTFARLNDSEREVVKKIIKELNKE</sequence>
<dbReference type="EMBL" id="DAEPXK010000046">
    <property type="protein sequence ID" value="HBH1543747.1"/>
    <property type="molecule type" value="Genomic_DNA"/>
</dbReference>
<dbReference type="InterPro" id="IPR010982">
    <property type="entry name" value="Lambda_DNA-bd_dom_sf"/>
</dbReference>
<proteinExistence type="predicted"/>
<comment type="caution">
    <text evidence="2">The sequence shown here is derived from an EMBL/GenBank/DDBJ whole genome shotgun (WGS) entry which is preliminary data.</text>
</comment>
<protein>
    <submittedName>
        <fullName evidence="2">Helix-turn-helix transcriptional regulator</fullName>
    </submittedName>
</protein>
<evidence type="ECO:0000313" key="2">
    <source>
        <dbReference type="EMBL" id="HBH1543747.1"/>
    </source>
</evidence>
<name>A0AAN5VPC4_CLODI</name>
<reference evidence="2" key="1">
    <citation type="journal article" date="2018" name="Genome Biol.">
        <title>SKESA: strategic k-mer extension for scrupulous assemblies.</title>
        <authorList>
            <person name="Souvorov A."/>
            <person name="Agarwala R."/>
            <person name="Lipman D.J."/>
        </authorList>
    </citation>
    <scope>NUCLEOTIDE SEQUENCE</scope>
    <source>
        <strain evidence="2">HN1000</strain>
    </source>
</reference>
<dbReference type="PROSITE" id="PS50943">
    <property type="entry name" value="HTH_CROC1"/>
    <property type="match status" value="1"/>
</dbReference>
<dbReference type="RefSeq" id="WP_032507129.1">
    <property type="nucleotide sequence ID" value="NZ_FULL01000006.1"/>
</dbReference>
<reference evidence="2" key="2">
    <citation type="submission" date="2021-06" db="EMBL/GenBank/DDBJ databases">
        <authorList>
            <consortium name="NCBI Pathogen Detection Project"/>
        </authorList>
    </citation>
    <scope>NUCLEOTIDE SEQUENCE</scope>
    <source>
        <strain evidence="2">HN1000</strain>
    </source>
</reference>
<organism evidence="2 3">
    <name type="scientific">Clostridioides difficile</name>
    <name type="common">Peptoclostridium difficile</name>
    <dbReference type="NCBI Taxonomy" id="1496"/>
    <lineage>
        <taxon>Bacteria</taxon>
        <taxon>Bacillati</taxon>
        <taxon>Bacillota</taxon>
        <taxon>Clostridia</taxon>
        <taxon>Peptostreptococcales</taxon>
        <taxon>Peptostreptococcaceae</taxon>
        <taxon>Clostridioides</taxon>
    </lineage>
</organism>
<dbReference type="SMART" id="SM00530">
    <property type="entry name" value="HTH_XRE"/>
    <property type="match status" value="1"/>
</dbReference>
<gene>
    <name evidence="2" type="ORF">KRM00_003279</name>
</gene>
<dbReference type="CDD" id="cd00093">
    <property type="entry name" value="HTH_XRE"/>
    <property type="match status" value="1"/>
</dbReference>